<comment type="caution">
    <text evidence="2">The sequence shown here is derived from an EMBL/GenBank/DDBJ whole genome shotgun (WGS) entry which is preliminary data.</text>
</comment>
<proteinExistence type="predicted"/>
<name>A0A838BCL1_9HYPH</name>
<keyword evidence="2" id="KW-0548">Nucleotidyltransferase</keyword>
<dbReference type="Pfam" id="PF00899">
    <property type="entry name" value="ThiF"/>
    <property type="match status" value="1"/>
</dbReference>
<evidence type="ECO:0000259" key="1">
    <source>
        <dbReference type="Pfam" id="PF00899"/>
    </source>
</evidence>
<evidence type="ECO:0000313" key="3">
    <source>
        <dbReference type="Proteomes" id="UP000558284"/>
    </source>
</evidence>
<dbReference type="GO" id="GO:0061503">
    <property type="term" value="F:tRNA threonylcarbamoyladenosine dehydratase"/>
    <property type="evidence" value="ECO:0007669"/>
    <property type="project" value="TreeGrafter"/>
</dbReference>
<feature type="domain" description="THIF-type NAD/FAD binding fold" evidence="1">
    <location>
        <begin position="14"/>
        <end position="270"/>
    </location>
</feature>
<dbReference type="GO" id="GO:0016779">
    <property type="term" value="F:nucleotidyltransferase activity"/>
    <property type="evidence" value="ECO:0007669"/>
    <property type="project" value="UniProtKB-KW"/>
</dbReference>
<protein>
    <submittedName>
        <fullName evidence="2">ThiF family adenylyltransferase</fullName>
    </submittedName>
</protein>
<dbReference type="Proteomes" id="UP000558284">
    <property type="component" value="Unassembled WGS sequence"/>
</dbReference>
<reference evidence="2 3" key="1">
    <citation type="submission" date="2020-07" db="EMBL/GenBank/DDBJ databases">
        <title>Definition of the novel symbiovar canariense within Mesorhizobium novociceri, a new species of genus Mesorhizobium nodulating Cicer canariense in the Caldera de Taburiente National Park (La Palma, Canary Islands).</title>
        <authorList>
            <person name="Leon-Barrios M."/>
            <person name="Perez-Yepez J."/>
            <person name="Flores-Felix J.D."/>
            <person name="Ramirez-Baena M.H."/>
            <person name="Pulido-Suarez L."/>
            <person name="Igual J.M."/>
            <person name="Velazquez E."/>
            <person name="Peix A."/>
        </authorList>
    </citation>
    <scope>NUCLEOTIDE SEQUENCE [LARGE SCALE GENOMIC DNA]</scope>
    <source>
        <strain evidence="2 3">CCANP35</strain>
    </source>
</reference>
<dbReference type="AlphaFoldDB" id="A0A838BCL1"/>
<keyword evidence="2" id="KW-0808">Transferase</keyword>
<dbReference type="InterPro" id="IPR000594">
    <property type="entry name" value="ThiF_NAD_FAD-bd"/>
</dbReference>
<keyword evidence="3" id="KW-1185">Reference proteome</keyword>
<dbReference type="RefSeq" id="WP_181060978.1">
    <property type="nucleotide sequence ID" value="NZ_JACDTY010000018.1"/>
</dbReference>
<sequence>MDTLEFSYDEFTTRNIGFVTQAQQARLRNATVFVCGTGGMGGACIMALARAGVGRLIIADLDTFAISNLNRQVFAFMGTVGRLKAEATRDICLTINPQMRIEVHGKDWPQHATSAIRDSAIVVNGTDDLGASLLLYRTARELDRTVIDAYASPLPSVYVTRPSDPMPEERLDYPTRGTAWNAITPEQRATAFLREAEYVVLNSSSRHHVDLAMAGEVAAGKRSRMSFAPMVVTTGMLMAYEVVAGILGNPHGADCRGWFFNPYQGRVERPRSALVAALLRPLVRRFMLKLMVAEP</sequence>
<dbReference type="GO" id="GO:0008641">
    <property type="term" value="F:ubiquitin-like modifier activating enzyme activity"/>
    <property type="evidence" value="ECO:0007669"/>
    <property type="project" value="InterPro"/>
</dbReference>
<dbReference type="PANTHER" id="PTHR43267:SF1">
    <property type="entry name" value="TRNA THREONYLCARBAMOYLADENOSINE DEHYDRATASE"/>
    <property type="match status" value="1"/>
</dbReference>
<gene>
    <name evidence="2" type="ORF">H0241_27825</name>
</gene>
<dbReference type="InterPro" id="IPR035985">
    <property type="entry name" value="Ubiquitin-activating_enz"/>
</dbReference>
<dbReference type="GO" id="GO:0061504">
    <property type="term" value="P:cyclic threonylcarbamoyladenosine biosynthetic process"/>
    <property type="evidence" value="ECO:0007669"/>
    <property type="project" value="TreeGrafter"/>
</dbReference>
<evidence type="ECO:0000313" key="2">
    <source>
        <dbReference type="EMBL" id="MBA1144022.1"/>
    </source>
</evidence>
<dbReference type="Gene3D" id="3.40.50.720">
    <property type="entry name" value="NAD(P)-binding Rossmann-like Domain"/>
    <property type="match status" value="1"/>
</dbReference>
<organism evidence="2 3">
    <name type="scientific">Mesorhizobium neociceri</name>
    <dbReference type="NCBI Taxonomy" id="1307853"/>
    <lineage>
        <taxon>Bacteria</taxon>
        <taxon>Pseudomonadati</taxon>
        <taxon>Pseudomonadota</taxon>
        <taxon>Alphaproteobacteria</taxon>
        <taxon>Hyphomicrobiales</taxon>
        <taxon>Phyllobacteriaceae</taxon>
        <taxon>Mesorhizobium</taxon>
    </lineage>
</organism>
<dbReference type="EMBL" id="JACDTY010000018">
    <property type="protein sequence ID" value="MBA1144022.1"/>
    <property type="molecule type" value="Genomic_DNA"/>
</dbReference>
<accession>A0A838BCL1</accession>
<dbReference type="SUPFAM" id="SSF69572">
    <property type="entry name" value="Activating enzymes of the ubiquitin-like proteins"/>
    <property type="match status" value="1"/>
</dbReference>
<dbReference type="PANTHER" id="PTHR43267">
    <property type="entry name" value="TRNA THREONYLCARBAMOYLADENOSINE DEHYDRATASE"/>
    <property type="match status" value="1"/>
</dbReference>
<dbReference type="InterPro" id="IPR045886">
    <property type="entry name" value="ThiF/MoeB/HesA"/>
</dbReference>